<evidence type="ECO:0000256" key="1">
    <source>
        <dbReference type="SAM" id="MobiDB-lite"/>
    </source>
</evidence>
<feature type="compositionally biased region" description="Polar residues" evidence="1">
    <location>
        <begin position="7"/>
        <end position="23"/>
    </location>
</feature>
<feature type="region of interest" description="Disordered" evidence="1">
    <location>
        <begin position="1"/>
        <end position="26"/>
    </location>
</feature>
<accession>A0A8H7N6B3</accession>
<dbReference type="Proteomes" id="UP000616885">
    <property type="component" value="Unassembled WGS sequence"/>
</dbReference>
<reference evidence="2" key="1">
    <citation type="submission" date="2020-10" db="EMBL/GenBank/DDBJ databases">
        <title>High-Quality Genome Resource of Clonostachys rosea strain S41 by Oxford Nanopore Long-Read Sequencing.</title>
        <authorList>
            <person name="Wang H."/>
        </authorList>
    </citation>
    <scope>NUCLEOTIDE SEQUENCE</scope>
    <source>
        <strain evidence="2">S41</strain>
    </source>
</reference>
<dbReference type="EMBL" id="JADCTT010000007">
    <property type="protein sequence ID" value="KAF9749903.1"/>
    <property type="molecule type" value="Genomic_DNA"/>
</dbReference>
<comment type="caution">
    <text evidence="2">The sequence shown here is derived from an EMBL/GenBank/DDBJ whole genome shotgun (WGS) entry which is preliminary data.</text>
</comment>
<proteinExistence type="predicted"/>
<sequence length="103" mass="11444">MAKETSLLPTTELKNPATGNKQSATEKKATLLERIAKNRPTVNLPYLLRPIDCLNPAVLRLLFLGQVHPRAVLRRYIMVCPRILDLSAAYGNLEHRGRALDGG</sequence>
<dbReference type="AlphaFoldDB" id="A0A8H7N6B3"/>
<organism evidence="2 3">
    <name type="scientific">Bionectria ochroleuca</name>
    <name type="common">Gliocladium roseum</name>
    <dbReference type="NCBI Taxonomy" id="29856"/>
    <lineage>
        <taxon>Eukaryota</taxon>
        <taxon>Fungi</taxon>
        <taxon>Dikarya</taxon>
        <taxon>Ascomycota</taxon>
        <taxon>Pezizomycotina</taxon>
        <taxon>Sordariomycetes</taxon>
        <taxon>Hypocreomycetidae</taxon>
        <taxon>Hypocreales</taxon>
        <taxon>Bionectriaceae</taxon>
        <taxon>Clonostachys</taxon>
    </lineage>
</organism>
<name>A0A8H7N6B3_BIOOC</name>
<protein>
    <submittedName>
        <fullName evidence="2">Uncharacterized protein</fullName>
    </submittedName>
</protein>
<evidence type="ECO:0000313" key="2">
    <source>
        <dbReference type="EMBL" id="KAF9749903.1"/>
    </source>
</evidence>
<evidence type="ECO:0000313" key="3">
    <source>
        <dbReference type="Proteomes" id="UP000616885"/>
    </source>
</evidence>
<gene>
    <name evidence="2" type="ORF">IM811_015930</name>
</gene>